<evidence type="ECO:0000256" key="4">
    <source>
        <dbReference type="ARBA" id="ARBA00023136"/>
    </source>
</evidence>
<organism evidence="7 8">
    <name type="scientific">Halomonas heilongjiangensis</name>
    <dbReference type="NCBI Taxonomy" id="1387883"/>
    <lineage>
        <taxon>Bacteria</taxon>
        <taxon>Pseudomonadati</taxon>
        <taxon>Pseudomonadota</taxon>
        <taxon>Gammaproteobacteria</taxon>
        <taxon>Oceanospirillales</taxon>
        <taxon>Halomonadaceae</taxon>
        <taxon>Halomonas</taxon>
    </lineage>
</organism>
<dbReference type="OrthoDB" id="8576060at2"/>
<feature type="transmembrane region" description="Helical" evidence="5">
    <location>
        <begin position="370"/>
        <end position="389"/>
    </location>
</feature>
<proteinExistence type="predicted"/>
<feature type="transmembrane region" description="Helical" evidence="5">
    <location>
        <begin position="213"/>
        <end position="232"/>
    </location>
</feature>
<feature type="transmembrane region" description="Helical" evidence="5">
    <location>
        <begin position="148"/>
        <end position="167"/>
    </location>
</feature>
<feature type="transmembrane region" description="Helical" evidence="5">
    <location>
        <begin position="128"/>
        <end position="143"/>
    </location>
</feature>
<feature type="transmembrane region" description="Helical" evidence="5">
    <location>
        <begin position="261"/>
        <end position="279"/>
    </location>
</feature>
<dbReference type="Pfam" id="PF04932">
    <property type="entry name" value="Wzy_C"/>
    <property type="match status" value="1"/>
</dbReference>
<keyword evidence="7" id="KW-0436">Ligase</keyword>
<feature type="transmembrane region" description="Helical" evidence="5">
    <location>
        <begin position="401"/>
        <end position="418"/>
    </location>
</feature>
<accession>A0A2N7TRA3</accession>
<feature type="transmembrane region" description="Helical" evidence="5">
    <location>
        <begin position="187"/>
        <end position="206"/>
    </location>
</feature>
<dbReference type="AlphaFoldDB" id="A0A2N7TRA3"/>
<dbReference type="InterPro" id="IPR007016">
    <property type="entry name" value="O-antigen_ligase-rel_domated"/>
</dbReference>
<dbReference type="GO" id="GO:0016874">
    <property type="term" value="F:ligase activity"/>
    <property type="evidence" value="ECO:0007669"/>
    <property type="project" value="UniProtKB-KW"/>
</dbReference>
<dbReference type="PANTHER" id="PTHR37422">
    <property type="entry name" value="TEICHURONIC ACID BIOSYNTHESIS PROTEIN TUAE"/>
    <property type="match status" value="1"/>
</dbReference>
<evidence type="ECO:0000259" key="6">
    <source>
        <dbReference type="Pfam" id="PF04932"/>
    </source>
</evidence>
<evidence type="ECO:0000256" key="2">
    <source>
        <dbReference type="ARBA" id="ARBA00022692"/>
    </source>
</evidence>
<dbReference type="EMBL" id="PNRE01000025">
    <property type="protein sequence ID" value="PMR70720.1"/>
    <property type="molecule type" value="Genomic_DNA"/>
</dbReference>
<keyword evidence="4 5" id="KW-0472">Membrane</keyword>
<evidence type="ECO:0000256" key="5">
    <source>
        <dbReference type="SAM" id="Phobius"/>
    </source>
</evidence>
<feature type="transmembrane region" description="Helical" evidence="5">
    <location>
        <begin position="98"/>
        <end position="116"/>
    </location>
</feature>
<keyword evidence="2 5" id="KW-0812">Transmembrane</keyword>
<evidence type="ECO:0000313" key="7">
    <source>
        <dbReference type="EMBL" id="PMR70720.1"/>
    </source>
</evidence>
<keyword evidence="8" id="KW-1185">Reference proteome</keyword>
<feature type="transmembrane region" description="Helical" evidence="5">
    <location>
        <begin position="53"/>
        <end position="78"/>
    </location>
</feature>
<keyword evidence="3 5" id="KW-1133">Transmembrane helix</keyword>
<protein>
    <submittedName>
        <fullName evidence="7">Ligase</fullName>
    </submittedName>
</protein>
<evidence type="ECO:0000256" key="3">
    <source>
        <dbReference type="ARBA" id="ARBA00022989"/>
    </source>
</evidence>
<name>A0A2N7TRA3_9GAMM</name>
<feature type="domain" description="O-antigen ligase-related" evidence="6">
    <location>
        <begin position="229"/>
        <end position="377"/>
    </location>
</feature>
<reference evidence="7 8" key="1">
    <citation type="submission" date="2018-01" db="EMBL/GenBank/DDBJ databases">
        <title>Halomonas endophytica sp. nov., isolated from storage liquid in the stems of Populus euphratica.</title>
        <authorList>
            <person name="Chen C."/>
        </authorList>
    </citation>
    <scope>NUCLEOTIDE SEQUENCE [LARGE SCALE GENOMIC DNA]</scope>
    <source>
        <strain evidence="7 8">DSM 26881</strain>
    </source>
</reference>
<gene>
    <name evidence="7" type="ORF">C1H66_05430</name>
</gene>
<dbReference type="GO" id="GO:0016020">
    <property type="term" value="C:membrane"/>
    <property type="evidence" value="ECO:0007669"/>
    <property type="project" value="UniProtKB-SubCell"/>
</dbReference>
<evidence type="ECO:0000256" key="1">
    <source>
        <dbReference type="ARBA" id="ARBA00004141"/>
    </source>
</evidence>
<dbReference type="Proteomes" id="UP000235346">
    <property type="component" value="Unassembled WGS sequence"/>
</dbReference>
<comment type="caution">
    <text evidence="7">The sequence shown here is derived from an EMBL/GenBank/DDBJ whole genome shotgun (WGS) entry which is preliminary data.</text>
</comment>
<evidence type="ECO:0000313" key="8">
    <source>
        <dbReference type="Proteomes" id="UP000235346"/>
    </source>
</evidence>
<dbReference type="PANTHER" id="PTHR37422:SF23">
    <property type="entry name" value="TEICHURONIC ACID BIOSYNTHESIS PROTEIN TUAE"/>
    <property type="match status" value="1"/>
</dbReference>
<comment type="subcellular location">
    <subcellularLocation>
        <location evidence="1">Membrane</location>
        <topology evidence="1">Multi-pass membrane protein</topology>
    </subcellularLocation>
</comment>
<dbReference type="InterPro" id="IPR051533">
    <property type="entry name" value="WaaL-like"/>
</dbReference>
<sequence>MAAGHGWPGTASDSADETAAMIDDGHHRVLPGPFARPTPARQDQCHARLAGMALAFFGVGFLVLPWWTLAIVPLLLGLAALLANERPPLPFPRRQDRWVMAVLLCYGLSWVIAGPWHGEGLRGLKDAWPVWLAVLTLVALSRLRVSSAWLWGGFAAGSLATGGWAAWQRLVEGTARADGHEPLHAILFGNLGLLVGLICLAGLGWALGRDRRLGWTLLLAAGGFSGLMVSAFSGSRGGWIGLPLALWVLYRGYGPRLALRWQLTGVGLLGLLLVGLYVAPQTGVERRIDNAVESMEQYLEGDQEMTSVSARLEMWKGAARLVADRPLAGWGARGYRQEMRERSLSGLQVPSLGRYWHAHNDLLDAWAKRGLPGLATLLALYLVPLWLFVGGLRDGTRERRALAMAGVLLPVAFLGFGLTYSFLAYPAGGLVYGLMLVILWGSYRQAPLAERAGLTG</sequence>